<keyword evidence="3" id="KW-1185">Reference proteome</keyword>
<organism evidence="2 3">
    <name type="scientific">Acrasis kona</name>
    <dbReference type="NCBI Taxonomy" id="1008807"/>
    <lineage>
        <taxon>Eukaryota</taxon>
        <taxon>Discoba</taxon>
        <taxon>Heterolobosea</taxon>
        <taxon>Tetramitia</taxon>
        <taxon>Eutetramitia</taxon>
        <taxon>Acrasidae</taxon>
        <taxon>Acrasis</taxon>
    </lineage>
</organism>
<accession>A0AAW2ZCN2</accession>
<evidence type="ECO:0000313" key="3">
    <source>
        <dbReference type="Proteomes" id="UP001431209"/>
    </source>
</evidence>
<feature type="transmembrane region" description="Helical" evidence="1">
    <location>
        <begin position="261"/>
        <end position="285"/>
    </location>
</feature>
<name>A0AAW2ZCN2_9EUKA</name>
<dbReference type="EMBL" id="JAOPGA020001286">
    <property type="protein sequence ID" value="KAL0486946.1"/>
    <property type="molecule type" value="Genomic_DNA"/>
</dbReference>
<keyword evidence="1" id="KW-0472">Membrane</keyword>
<evidence type="ECO:0000256" key="1">
    <source>
        <dbReference type="SAM" id="Phobius"/>
    </source>
</evidence>
<comment type="caution">
    <text evidence="2">The sequence shown here is derived from an EMBL/GenBank/DDBJ whole genome shotgun (WGS) entry which is preliminary data.</text>
</comment>
<sequence>MFVLGGPLWKYFVCIYLIYTNAYSQTLELAEAIQLEGKVNFPNRYIFYQTTFTQSRPTHDVEVYFKVEPCSGTSPLAVYVRNNNVPSQSEYDDVSIGRSVMYLKAPWTAPMSSYLGIRSNETLRFKVEAHRWKFTTIEIVNPSIELTRSIEGKKYFVIVTWKVPNDRGSPYKYRVSYTTRGETDWCNMMTECGVEECGKHFTDEYQDYKPKDGVISQAFQLDKNTYESDLRFQVIVKSDFNVVAAYSTADLTYEEASRLPMIIILVLIPIFIVLIVGSVLSVVLYRKFRRRREIYNVVY</sequence>
<protein>
    <submittedName>
        <fullName evidence="2">COL12A1</fullName>
    </submittedName>
</protein>
<proteinExistence type="predicted"/>
<keyword evidence="1" id="KW-1133">Transmembrane helix</keyword>
<gene>
    <name evidence="2" type="ORF">AKO1_001252</name>
</gene>
<dbReference type="Proteomes" id="UP001431209">
    <property type="component" value="Unassembled WGS sequence"/>
</dbReference>
<dbReference type="AlphaFoldDB" id="A0AAW2ZCN2"/>
<evidence type="ECO:0000313" key="2">
    <source>
        <dbReference type="EMBL" id="KAL0486946.1"/>
    </source>
</evidence>
<keyword evidence="1" id="KW-0812">Transmembrane</keyword>
<reference evidence="2 3" key="1">
    <citation type="submission" date="2024-03" db="EMBL/GenBank/DDBJ databases">
        <title>The Acrasis kona genome and developmental transcriptomes reveal deep origins of eukaryotic multicellular pathways.</title>
        <authorList>
            <person name="Sheikh S."/>
            <person name="Fu C.-J."/>
            <person name="Brown M.W."/>
            <person name="Baldauf S.L."/>
        </authorList>
    </citation>
    <scope>NUCLEOTIDE SEQUENCE [LARGE SCALE GENOMIC DNA]</scope>
    <source>
        <strain evidence="2 3">ATCC MYA-3509</strain>
    </source>
</reference>